<dbReference type="Gene3D" id="1.10.630.10">
    <property type="entry name" value="Cytochrome P450"/>
    <property type="match status" value="1"/>
</dbReference>
<dbReference type="Proteomes" id="UP000233551">
    <property type="component" value="Unassembled WGS sequence"/>
</dbReference>
<dbReference type="GO" id="GO:0004497">
    <property type="term" value="F:monooxygenase activity"/>
    <property type="evidence" value="ECO:0007669"/>
    <property type="project" value="InterPro"/>
</dbReference>
<protein>
    <submittedName>
        <fullName evidence="1">Uncharacterized protein</fullName>
    </submittedName>
</protein>
<keyword evidence="2" id="KW-1185">Reference proteome</keyword>
<dbReference type="EMBL" id="PGOL01015609">
    <property type="protein sequence ID" value="PKI30988.1"/>
    <property type="molecule type" value="Genomic_DNA"/>
</dbReference>
<accession>A0A2I0HH37</accession>
<sequence length="61" mass="6618">MVTLRLGPRPAVFVSSRSLAHQALVQNGAAFADRPPALPTNKILSSDQHNISSAFYGPTWR</sequence>
<dbReference type="PANTHER" id="PTHR24299">
    <property type="entry name" value="CYTOCHROME P450 FAMILY 1"/>
    <property type="match status" value="1"/>
</dbReference>
<evidence type="ECO:0000313" key="2">
    <source>
        <dbReference type="Proteomes" id="UP000233551"/>
    </source>
</evidence>
<dbReference type="SUPFAM" id="SSF48264">
    <property type="entry name" value="Cytochrome P450"/>
    <property type="match status" value="1"/>
</dbReference>
<dbReference type="AlphaFoldDB" id="A0A2I0HH37"/>
<dbReference type="InterPro" id="IPR036396">
    <property type="entry name" value="Cyt_P450_sf"/>
</dbReference>
<dbReference type="GO" id="GO:0020037">
    <property type="term" value="F:heme binding"/>
    <property type="evidence" value="ECO:0007669"/>
    <property type="project" value="InterPro"/>
</dbReference>
<organism evidence="1 2">
    <name type="scientific">Punica granatum</name>
    <name type="common">Pomegranate</name>
    <dbReference type="NCBI Taxonomy" id="22663"/>
    <lineage>
        <taxon>Eukaryota</taxon>
        <taxon>Viridiplantae</taxon>
        <taxon>Streptophyta</taxon>
        <taxon>Embryophyta</taxon>
        <taxon>Tracheophyta</taxon>
        <taxon>Spermatophyta</taxon>
        <taxon>Magnoliopsida</taxon>
        <taxon>eudicotyledons</taxon>
        <taxon>Gunneridae</taxon>
        <taxon>Pentapetalae</taxon>
        <taxon>rosids</taxon>
        <taxon>malvids</taxon>
        <taxon>Myrtales</taxon>
        <taxon>Lythraceae</taxon>
        <taxon>Punica</taxon>
    </lineage>
</organism>
<feature type="non-terminal residue" evidence="1">
    <location>
        <position position="61"/>
    </location>
</feature>
<comment type="caution">
    <text evidence="1">The sequence shown here is derived from an EMBL/GenBank/DDBJ whole genome shotgun (WGS) entry which is preliminary data.</text>
</comment>
<dbReference type="STRING" id="22663.A0A2I0HH37"/>
<name>A0A2I0HH37_PUNGR</name>
<dbReference type="GO" id="GO:0005506">
    <property type="term" value="F:iron ion binding"/>
    <property type="evidence" value="ECO:0007669"/>
    <property type="project" value="InterPro"/>
</dbReference>
<reference evidence="1 2" key="1">
    <citation type="submission" date="2017-11" db="EMBL/GenBank/DDBJ databases">
        <title>De-novo sequencing of pomegranate (Punica granatum L.) genome.</title>
        <authorList>
            <person name="Akparov Z."/>
            <person name="Amiraslanov A."/>
            <person name="Hajiyeva S."/>
            <person name="Abbasov M."/>
            <person name="Kaur K."/>
            <person name="Hamwieh A."/>
            <person name="Solovyev V."/>
            <person name="Salamov A."/>
            <person name="Braich B."/>
            <person name="Kosarev P."/>
            <person name="Mahmoud A."/>
            <person name="Hajiyev E."/>
            <person name="Babayeva S."/>
            <person name="Izzatullayeva V."/>
            <person name="Mammadov A."/>
            <person name="Mammadov A."/>
            <person name="Sharifova S."/>
            <person name="Ojaghi J."/>
            <person name="Eynullazada K."/>
            <person name="Bayramov B."/>
            <person name="Abdulazimova A."/>
            <person name="Shahmuradov I."/>
        </authorList>
    </citation>
    <scope>NUCLEOTIDE SEQUENCE [LARGE SCALE GENOMIC DNA]</scope>
    <source>
        <strain evidence="2">cv. AG2017</strain>
        <tissue evidence="1">Leaf</tissue>
    </source>
</reference>
<dbReference type="PANTHER" id="PTHR24299:SF14">
    <property type="entry name" value="OS10G0514300 PROTEIN"/>
    <property type="match status" value="1"/>
</dbReference>
<dbReference type="GO" id="GO:0016705">
    <property type="term" value="F:oxidoreductase activity, acting on paired donors, with incorporation or reduction of molecular oxygen"/>
    <property type="evidence" value="ECO:0007669"/>
    <property type="project" value="InterPro"/>
</dbReference>
<evidence type="ECO:0000313" key="1">
    <source>
        <dbReference type="EMBL" id="PKI30988.1"/>
    </source>
</evidence>
<gene>
    <name evidence="1" type="ORF">CRG98_048621</name>
</gene>
<proteinExistence type="predicted"/>